<name>W9RV10_9ROSA</name>
<evidence type="ECO:0000313" key="2">
    <source>
        <dbReference type="Proteomes" id="UP000030645"/>
    </source>
</evidence>
<dbReference type="Proteomes" id="UP000030645">
    <property type="component" value="Unassembled WGS sequence"/>
</dbReference>
<organism evidence="1 2">
    <name type="scientific">Morus notabilis</name>
    <dbReference type="NCBI Taxonomy" id="981085"/>
    <lineage>
        <taxon>Eukaryota</taxon>
        <taxon>Viridiplantae</taxon>
        <taxon>Streptophyta</taxon>
        <taxon>Embryophyta</taxon>
        <taxon>Tracheophyta</taxon>
        <taxon>Spermatophyta</taxon>
        <taxon>Magnoliopsida</taxon>
        <taxon>eudicotyledons</taxon>
        <taxon>Gunneridae</taxon>
        <taxon>Pentapetalae</taxon>
        <taxon>rosids</taxon>
        <taxon>fabids</taxon>
        <taxon>Rosales</taxon>
        <taxon>Moraceae</taxon>
        <taxon>Moreae</taxon>
        <taxon>Morus</taxon>
    </lineage>
</organism>
<reference evidence="2" key="1">
    <citation type="submission" date="2013-01" db="EMBL/GenBank/DDBJ databases">
        <title>Draft Genome Sequence of a Mulberry Tree, Morus notabilis C.K. Schneid.</title>
        <authorList>
            <person name="He N."/>
            <person name="Zhao S."/>
        </authorList>
    </citation>
    <scope>NUCLEOTIDE SEQUENCE</scope>
</reference>
<dbReference type="AlphaFoldDB" id="W9RV10"/>
<dbReference type="EMBL" id="KE345262">
    <property type="protein sequence ID" value="EXB97269.1"/>
    <property type="molecule type" value="Genomic_DNA"/>
</dbReference>
<accession>W9RV10</accession>
<sequence length="59" mass="6700">MEFARAAYGMSYEMGRHVSALLGEEMRNRGTRRTRKKLADSMDTWRAFVGKCELVAGVT</sequence>
<protein>
    <submittedName>
        <fullName evidence="1">Uncharacterized protein</fullName>
    </submittedName>
</protein>
<evidence type="ECO:0000313" key="1">
    <source>
        <dbReference type="EMBL" id="EXB97269.1"/>
    </source>
</evidence>
<keyword evidence="2" id="KW-1185">Reference proteome</keyword>
<gene>
    <name evidence="1" type="ORF">L484_024130</name>
</gene>
<proteinExistence type="predicted"/>